<dbReference type="InterPro" id="IPR009030">
    <property type="entry name" value="Growth_fac_rcpt_cys_sf"/>
</dbReference>
<dbReference type="PANTHER" id="PTHR45756">
    <property type="entry name" value="PALMITOYLTRANSFERASE"/>
    <property type="match status" value="1"/>
</dbReference>
<protein>
    <submittedName>
        <fullName evidence="2">Uncharacterized protein</fullName>
    </submittedName>
</protein>
<organism evidence="2 3">
    <name type="scientific">Entamoeba invadens IP1</name>
    <dbReference type="NCBI Taxonomy" id="370355"/>
    <lineage>
        <taxon>Eukaryota</taxon>
        <taxon>Amoebozoa</taxon>
        <taxon>Evosea</taxon>
        <taxon>Archamoebae</taxon>
        <taxon>Mastigamoebida</taxon>
        <taxon>Entamoebidae</taxon>
        <taxon>Entamoeba</taxon>
    </lineage>
</organism>
<keyword evidence="1" id="KW-1133">Transmembrane helix</keyword>
<proteinExistence type="predicted"/>
<feature type="transmembrane region" description="Helical" evidence="1">
    <location>
        <begin position="215"/>
        <end position="245"/>
    </location>
</feature>
<evidence type="ECO:0000256" key="1">
    <source>
        <dbReference type="SAM" id="Phobius"/>
    </source>
</evidence>
<reference evidence="2 3" key="1">
    <citation type="submission" date="2012-10" db="EMBL/GenBank/DDBJ databases">
        <authorList>
            <person name="Zafar N."/>
            <person name="Inman J."/>
            <person name="Hall N."/>
            <person name="Lorenzi H."/>
            <person name="Caler E."/>
        </authorList>
    </citation>
    <scope>NUCLEOTIDE SEQUENCE [LARGE SCALE GENOMIC DNA]</scope>
    <source>
        <strain evidence="2 3">IP1</strain>
    </source>
</reference>
<gene>
    <name evidence="2" type="ORF">EIN_324880</name>
</gene>
<dbReference type="KEGG" id="eiv:EIN_324880"/>
<evidence type="ECO:0000313" key="3">
    <source>
        <dbReference type="Proteomes" id="UP000014680"/>
    </source>
</evidence>
<sequence>YGCISCKNGYYLSNAECFPCSENCTKCFESEIKCLECTSGFYMSENYVCLPSTKLLSTCEKISTITSGCYQCKDGYYRVGMDCFNCLSNCTTCNTNKTCLTCNATNYKTTSGQCLPQNSIIGCSIEVTQFGCNKCQDGYYTVNTNECKKCHGNCTTCTHQEKCTSCIKNKVLFESGLCLDISFVLNCLQVSDSKCSKCTFWHSPNANGTFCNKKVVWWVLLIIVLFIIGVLIILILTIVFVALYVEKKIHQKEIETTTTLFQMSRSNISFIPLGDDVVVNKTEIIFGEDIDVNLQQRELLCVGNTSKHNMKIQMTTKSATIEKYTFESNPKIVVLPSGEACEFEILITLICTTKINENFILVSNSFTKRKDVLKEISFSATSKLTTRLDPDELIEDKKL</sequence>
<dbReference type="Proteomes" id="UP000014680">
    <property type="component" value="Unassembled WGS sequence"/>
</dbReference>
<dbReference type="OMA" id="ENNCECE"/>
<dbReference type="PANTHER" id="PTHR45756:SF1">
    <property type="entry name" value="PROTEIN KINASE DOMAIN CONTAINING PROTEIN"/>
    <property type="match status" value="1"/>
</dbReference>
<dbReference type="EMBL" id="KB206325">
    <property type="protein sequence ID" value="ELP92828.1"/>
    <property type="molecule type" value="Genomic_DNA"/>
</dbReference>
<feature type="non-terminal residue" evidence="2">
    <location>
        <position position="399"/>
    </location>
</feature>
<dbReference type="AlphaFoldDB" id="L7FP16"/>
<dbReference type="SMART" id="SM00261">
    <property type="entry name" value="FU"/>
    <property type="match status" value="3"/>
</dbReference>
<evidence type="ECO:0000313" key="2">
    <source>
        <dbReference type="EMBL" id="ELP92828.1"/>
    </source>
</evidence>
<feature type="non-terminal residue" evidence="2">
    <location>
        <position position="1"/>
    </location>
</feature>
<dbReference type="GeneID" id="14891812"/>
<dbReference type="VEuPathDB" id="AmoebaDB:EIN_324880"/>
<dbReference type="OrthoDB" id="300641at2759"/>
<accession>L7FP16</accession>
<keyword evidence="1" id="KW-0472">Membrane</keyword>
<keyword evidence="1" id="KW-0812">Transmembrane</keyword>
<dbReference type="InterPro" id="IPR053215">
    <property type="entry name" value="TKL_Ser/Thr_kinase"/>
</dbReference>
<dbReference type="Gene3D" id="2.10.220.10">
    <property type="entry name" value="Hormone Receptor, Insulin-like Growth Factor Receptor 1, Chain A, domain 2"/>
    <property type="match status" value="2"/>
</dbReference>
<dbReference type="SUPFAM" id="SSF57184">
    <property type="entry name" value="Growth factor receptor domain"/>
    <property type="match status" value="2"/>
</dbReference>
<keyword evidence="3" id="KW-1185">Reference proteome</keyword>
<name>L7FP16_ENTIV</name>
<dbReference type="InterPro" id="IPR006212">
    <property type="entry name" value="Furin_repeat"/>
</dbReference>
<dbReference type="RefSeq" id="XP_004259599.1">
    <property type="nucleotide sequence ID" value="XM_004259551.1"/>
</dbReference>